<sequence>MKLSAVHRIGILAAAIYMLSGCTLSAADLVPPQSCNASTSFTRGMNDGMAGGPMDSNYIQFCPENTQNAMQQGYRDGYMKGREMKRQDAQISTMPVSPDVNINIGNDRPGRGNWRPANTGRNYFCKIKVFGTEHSAFGRTELETRQAVRAKCEADNGSDSMFCRNENIDCQKNK</sequence>
<feature type="region of interest" description="Disordered" evidence="1">
    <location>
        <begin position="96"/>
        <end position="115"/>
    </location>
</feature>
<evidence type="ECO:0000256" key="2">
    <source>
        <dbReference type="SAM" id="SignalP"/>
    </source>
</evidence>
<reference evidence="3 4" key="1">
    <citation type="submission" date="2017-11" db="EMBL/GenBank/DDBJ databases">
        <title>Genome sequence of Pantoea cypripedii NE1.</title>
        <authorList>
            <person name="Nascimento F.X."/>
        </authorList>
    </citation>
    <scope>NUCLEOTIDE SEQUENCE [LARGE SCALE GENOMIC DNA]</scope>
    <source>
        <strain evidence="3 4">NE1</strain>
        <plasmid evidence="4">pne1b</plasmid>
    </source>
</reference>
<organism evidence="3 4">
    <name type="scientific">Pantoea cypripedii</name>
    <name type="common">Pectobacterium cypripedii</name>
    <name type="synonym">Erwinia cypripedii</name>
    <dbReference type="NCBI Taxonomy" id="55209"/>
    <lineage>
        <taxon>Bacteria</taxon>
        <taxon>Pseudomonadati</taxon>
        <taxon>Pseudomonadota</taxon>
        <taxon>Gammaproteobacteria</taxon>
        <taxon>Enterobacterales</taxon>
        <taxon>Erwiniaceae</taxon>
        <taxon>Pantoea</taxon>
    </lineage>
</organism>
<feature type="chain" id="PRO_5025383090" description="DUF4189 domain-containing protein" evidence="2">
    <location>
        <begin position="27"/>
        <end position="174"/>
    </location>
</feature>
<dbReference type="RefSeq" id="WP_208718108.1">
    <property type="nucleotide sequence ID" value="NZ_CP024770.1"/>
</dbReference>
<evidence type="ECO:0000313" key="4">
    <source>
        <dbReference type="Proteomes" id="UP000502005"/>
    </source>
</evidence>
<geneLocation type="plasmid" evidence="4">
    <name>pne1b</name>
</geneLocation>
<dbReference type="PROSITE" id="PS51257">
    <property type="entry name" value="PROKAR_LIPOPROTEIN"/>
    <property type="match status" value="1"/>
</dbReference>
<protein>
    <recommendedName>
        <fullName evidence="5">DUF4189 domain-containing protein</fullName>
    </recommendedName>
</protein>
<evidence type="ECO:0000256" key="1">
    <source>
        <dbReference type="SAM" id="MobiDB-lite"/>
    </source>
</evidence>
<accession>A0A6B9G3M8</accession>
<dbReference type="EMBL" id="CP024770">
    <property type="protein sequence ID" value="QGY32211.1"/>
    <property type="molecule type" value="Genomic_DNA"/>
</dbReference>
<evidence type="ECO:0000313" key="3">
    <source>
        <dbReference type="EMBL" id="QGY32211.1"/>
    </source>
</evidence>
<name>A0A6B9G3M8_PANCY</name>
<dbReference type="Proteomes" id="UP000502005">
    <property type="component" value="Plasmid pNE1B"/>
</dbReference>
<feature type="signal peptide" evidence="2">
    <location>
        <begin position="1"/>
        <end position="26"/>
    </location>
</feature>
<keyword evidence="2" id="KW-0732">Signal</keyword>
<gene>
    <name evidence="3" type="ORF">CUN67_24785</name>
</gene>
<proteinExistence type="predicted"/>
<keyword evidence="3" id="KW-0614">Plasmid</keyword>
<dbReference type="AlphaFoldDB" id="A0A6B9G3M8"/>
<evidence type="ECO:0008006" key="5">
    <source>
        <dbReference type="Google" id="ProtNLM"/>
    </source>
</evidence>